<feature type="region of interest" description="Disordered" evidence="1">
    <location>
        <begin position="1"/>
        <end position="117"/>
    </location>
</feature>
<feature type="compositionally biased region" description="Low complexity" evidence="1">
    <location>
        <begin position="59"/>
        <end position="75"/>
    </location>
</feature>
<evidence type="ECO:0000256" key="1">
    <source>
        <dbReference type="SAM" id="MobiDB-lite"/>
    </source>
</evidence>
<gene>
    <name evidence="2" type="ORF">KSP39_PZI005380</name>
</gene>
<feature type="compositionally biased region" description="Polar residues" evidence="1">
    <location>
        <begin position="15"/>
        <end position="30"/>
    </location>
</feature>
<protein>
    <submittedName>
        <fullName evidence="2">Uncharacterized protein</fullName>
    </submittedName>
</protein>
<evidence type="ECO:0000313" key="2">
    <source>
        <dbReference type="EMBL" id="KAK8948829.1"/>
    </source>
</evidence>
<evidence type="ECO:0000313" key="3">
    <source>
        <dbReference type="Proteomes" id="UP001418222"/>
    </source>
</evidence>
<keyword evidence="3" id="KW-1185">Reference proteome</keyword>
<dbReference type="AlphaFoldDB" id="A0AAP0GAZ2"/>
<dbReference type="Proteomes" id="UP001418222">
    <property type="component" value="Unassembled WGS sequence"/>
</dbReference>
<comment type="caution">
    <text evidence="2">The sequence shown here is derived from an EMBL/GenBank/DDBJ whole genome shotgun (WGS) entry which is preliminary data.</text>
</comment>
<accession>A0AAP0GAZ2</accession>
<proteinExistence type="predicted"/>
<sequence>MGTQREASRPKLSPSGPTRWQTKITLSQCHRYQPGKCLTKGHVPVRTQEPCKGAERESPSSGAGRRGSPSTGRPSFVGGHPNEPRASGGRRARSRRRCKKNLQLTADEPRAAGGRRVRSRRLWRRDVAGRLIQQ</sequence>
<feature type="compositionally biased region" description="Basic residues" evidence="1">
    <location>
        <begin position="88"/>
        <end position="100"/>
    </location>
</feature>
<name>A0AAP0GAZ2_9ASPA</name>
<reference evidence="2 3" key="1">
    <citation type="journal article" date="2022" name="Nat. Plants">
        <title>Genomes of leafy and leafless Platanthera orchids illuminate the evolution of mycoheterotrophy.</title>
        <authorList>
            <person name="Li M.H."/>
            <person name="Liu K.W."/>
            <person name="Li Z."/>
            <person name="Lu H.C."/>
            <person name="Ye Q.L."/>
            <person name="Zhang D."/>
            <person name="Wang J.Y."/>
            <person name="Li Y.F."/>
            <person name="Zhong Z.M."/>
            <person name="Liu X."/>
            <person name="Yu X."/>
            <person name="Liu D.K."/>
            <person name="Tu X.D."/>
            <person name="Liu B."/>
            <person name="Hao Y."/>
            <person name="Liao X.Y."/>
            <person name="Jiang Y.T."/>
            <person name="Sun W.H."/>
            <person name="Chen J."/>
            <person name="Chen Y.Q."/>
            <person name="Ai Y."/>
            <person name="Zhai J.W."/>
            <person name="Wu S.S."/>
            <person name="Zhou Z."/>
            <person name="Hsiao Y.Y."/>
            <person name="Wu W.L."/>
            <person name="Chen Y.Y."/>
            <person name="Lin Y.F."/>
            <person name="Hsu J.L."/>
            <person name="Li C.Y."/>
            <person name="Wang Z.W."/>
            <person name="Zhao X."/>
            <person name="Zhong W.Y."/>
            <person name="Ma X.K."/>
            <person name="Ma L."/>
            <person name="Huang J."/>
            <person name="Chen G.Z."/>
            <person name="Huang M.Z."/>
            <person name="Huang L."/>
            <person name="Peng D.H."/>
            <person name="Luo Y.B."/>
            <person name="Zou S.Q."/>
            <person name="Chen S.P."/>
            <person name="Lan S."/>
            <person name="Tsai W.C."/>
            <person name="Van de Peer Y."/>
            <person name="Liu Z.J."/>
        </authorList>
    </citation>
    <scope>NUCLEOTIDE SEQUENCE [LARGE SCALE GENOMIC DNA]</scope>
    <source>
        <strain evidence="2">Lor287</strain>
    </source>
</reference>
<organism evidence="2 3">
    <name type="scientific">Platanthera zijinensis</name>
    <dbReference type="NCBI Taxonomy" id="2320716"/>
    <lineage>
        <taxon>Eukaryota</taxon>
        <taxon>Viridiplantae</taxon>
        <taxon>Streptophyta</taxon>
        <taxon>Embryophyta</taxon>
        <taxon>Tracheophyta</taxon>
        <taxon>Spermatophyta</taxon>
        <taxon>Magnoliopsida</taxon>
        <taxon>Liliopsida</taxon>
        <taxon>Asparagales</taxon>
        <taxon>Orchidaceae</taxon>
        <taxon>Orchidoideae</taxon>
        <taxon>Orchideae</taxon>
        <taxon>Orchidinae</taxon>
        <taxon>Platanthera</taxon>
    </lineage>
</organism>
<dbReference type="EMBL" id="JBBWWQ010000004">
    <property type="protein sequence ID" value="KAK8948829.1"/>
    <property type="molecule type" value="Genomic_DNA"/>
</dbReference>